<dbReference type="GO" id="GO:0046983">
    <property type="term" value="F:protein dimerization activity"/>
    <property type="evidence" value="ECO:0007669"/>
    <property type="project" value="InterPro"/>
</dbReference>
<comment type="caution">
    <text evidence="3">The sequence shown here is derived from an EMBL/GenBank/DDBJ whole genome shotgun (WGS) entry which is preliminary data.</text>
</comment>
<feature type="domain" description="TTF-type" evidence="2">
    <location>
        <begin position="293"/>
        <end position="374"/>
    </location>
</feature>
<feature type="compositionally biased region" description="Polar residues" evidence="1">
    <location>
        <begin position="193"/>
        <end position="217"/>
    </location>
</feature>
<evidence type="ECO:0000259" key="2">
    <source>
        <dbReference type="SMART" id="SM00597"/>
    </source>
</evidence>
<accession>A0AAV6TSD9</accession>
<organism evidence="3 4">
    <name type="scientific">Oedothorax gibbosus</name>
    <dbReference type="NCBI Taxonomy" id="931172"/>
    <lineage>
        <taxon>Eukaryota</taxon>
        <taxon>Metazoa</taxon>
        <taxon>Ecdysozoa</taxon>
        <taxon>Arthropoda</taxon>
        <taxon>Chelicerata</taxon>
        <taxon>Arachnida</taxon>
        <taxon>Araneae</taxon>
        <taxon>Araneomorphae</taxon>
        <taxon>Entelegynae</taxon>
        <taxon>Araneoidea</taxon>
        <taxon>Linyphiidae</taxon>
        <taxon>Erigoninae</taxon>
        <taxon>Oedothorax</taxon>
    </lineage>
</organism>
<sequence>MASKLLSFQEQGNEFEEIDREKRTIKANIPLEEIHLFFNTQLDHFITPSSLYFFKRFKLSTDFLKSDPSMWEQDLSFLKGKNIVRNLRVVNDTAERGVKLIQDYSDTIRKDEKQKQYLLQIISECRKIYPDVPDGDNTSDYGSFAGASPKIFGNGSLRKGSYIIICEDVELNRSEDFLTALCLFIREIPSSENDTASPTTGVVESQNPESTKSTSGLSEDLGIAVPSTSTDILQIVEHKNPMPYNYDDPALWPPVNQLLRENFARNPPPQNTEYLSDSGRKIGEKIRNCSKNNFYRTKKNGDVILREWLVYSPSSKSLFCYVCKLFAKSEQGVLCTTGLTDWKNVTSRLCSHETSQSHRTSVCQLFQISRTVGRIDSLMVQQNENERAYWRDDLQRVFEVLKLLAQRGLGVFGDNETFGSEQNVHALRKDYDAVSTSLLDISNNTNEKDATRYEASCILSKMKLFENALMTVIWDTLLQRINSVSKSIQSSSCDLSVVVPLYESLIEFVQHSREEFDKFEKEAKELCKTGICYKLSRKKRVPKSKILHGCHIVSEDASETRNERESFIFDTFYVICDDLKSHLCLRKTAYSELESRFGFLISTNGMEPKQQIGEAACRFQNVYESDIEEDFQDEFVQFMSFVTSGTTPSQMLKTIMDSGISHTFPNVETALRIFLSIPVSNCSGERSFSTLKRIKNRLRSSMSCERLSGLSIMSIESDITTNLDFEEVLKEFMSGKMRKKLF</sequence>
<evidence type="ECO:0000313" key="3">
    <source>
        <dbReference type="EMBL" id="KAG8174316.1"/>
    </source>
</evidence>
<proteinExistence type="predicted"/>
<dbReference type="InterPro" id="IPR006580">
    <property type="entry name" value="Znf_TTF"/>
</dbReference>
<evidence type="ECO:0000313" key="4">
    <source>
        <dbReference type="Proteomes" id="UP000827092"/>
    </source>
</evidence>
<dbReference type="Pfam" id="PF05699">
    <property type="entry name" value="Dimer_Tnp_hAT"/>
    <property type="match status" value="1"/>
</dbReference>
<dbReference type="PANTHER" id="PTHR45749:SF23">
    <property type="entry name" value="ZINC FINGER MYM-TYPE PROTEIN 1-LIKE"/>
    <property type="match status" value="1"/>
</dbReference>
<gene>
    <name evidence="3" type="ORF">JTE90_007666</name>
</gene>
<dbReference type="Proteomes" id="UP000827092">
    <property type="component" value="Unassembled WGS sequence"/>
</dbReference>
<name>A0AAV6TSD9_9ARAC</name>
<protein>
    <recommendedName>
        <fullName evidence="2">TTF-type domain-containing protein</fullName>
    </recommendedName>
</protein>
<dbReference type="SUPFAM" id="SSF53098">
    <property type="entry name" value="Ribonuclease H-like"/>
    <property type="match status" value="1"/>
</dbReference>
<reference evidence="3 4" key="1">
    <citation type="journal article" date="2022" name="Nat. Ecol. Evol.">
        <title>A masculinizing supergene underlies an exaggerated male reproductive morph in a spider.</title>
        <authorList>
            <person name="Hendrickx F."/>
            <person name="De Corte Z."/>
            <person name="Sonet G."/>
            <person name="Van Belleghem S.M."/>
            <person name="Kostlbacher S."/>
            <person name="Vangestel C."/>
        </authorList>
    </citation>
    <scope>NUCLEOTIDE SEQUENCE [LARGE SCALE GENOMIC DNA]</scope>
    <source>
        <strain evidence="3">W744_W776</strain>
    </source>
</reference>
<dbReference type="InterPro" id="IPR008906">
    <property type="entry name" value="HATC_C_dom"/>
</dbReference>
<keyword evidence="4" id="KW-1185">Reference proteome</keyword>
<dbReference type="AlphaFoldDB" id="A0AAV6TSD9"/>
<dbReference type="InterPro" id="IPR012337">
    <property type="entry name" value="RNaseH-like_sf"/>
</dbReference>
<evidence type="ECO:0000256" key="1">
    <source>
        <dbReference type="SAM" id="MobiDB-lite"/>
    </source>
</evidence>
<feature type="region of interest" description="Disordered" evidence="1">
    <location>
        <begin position="193"/>
        <end position="220"/>
    </location>
</feature>
<dbReference type="PANTHER" id="PTHR45749">
    <property type="match status" value="1"/>
</dbReference>
<dbReference type="EMBL" id="JAFNEN010001255">
    <property type="protein sequence ID" value="KAG8174316.1"/>
    <property type="molecule type" value="Genomic_DNA"/>
</dbReference>
<dbReference type="SMART" id="SM00597">
    <property type="entry name" value="ZnF_TTF"/>
    <property type="match status" value="1"/>
</dbReference>